<organism evidence="12 13">
    <name type="scientific">Cohaesibacter celericrescens</name>
    <dbReference type="NCBI Taxonomy" id="2067669"/>
    <lineage>
        <taxon>Bacteria</taxon>
        <taxon>Pseudomonadati</taxon>
        <taxon>Pseudomonadota</taxon>
        <taxon>Alphaproteobacteria</taxon>
        <taxon>Hyphomicrobiales</taxon>
        <taxon>Cohaesibacteraceae</taxon>
    </lineage>
</organism>
<dbReference type="OrthoDB" id="9805918at2"/>
<dbReference type="NCBIfam" id="TIGR00231">
    <property type="entry name" value="small_GTP"/>
    <property type="match status" value="2"/>
</dbReference>
<name>A0A2N5XS70_9HYPH</name>
<sequence length="481" mass="53891">MRLNVAIVGRPNVGKSTLFNRLVGKKLALVDDRPGVTRDRRESEARLGDMTINIIDTAGLEVAGEDALETRMRLQTEEAVAMSDVILFMIDARAGITPMDEYFANVARKSGKPTILLANKSEGRKADAGFYDSYSLGLGDPVTLSAEHGIGMSELYEQLVKYEEIKLKELGISHEEMQLLAMDDGPEVNVSIEDGESEVPLYDPTKPLRVAIVGRPNAGKSTIINHIIGQERLLTGPEAGITRDSISVNWEWNDRKFKLFDTAGMRKKARVQEKLEKLSVSDALRSIQFAEVVVVTLDVTIPFEKQDLQIADLVGREGRAIVIALNKWDLVDNPQEKLAELREKATRLLPQMRNVPLVPISGLTGKNLDRLLQSVLDIYEIWNMRISTSRLNRWLLNVTKHHPPPGVAGRRIKIRYATQIKARPPTFVVFCSRPDALPESYTRYLLNDLRATFKIPAVPVRMLMRKGENPYAAKAAKRKIH</sequence>
<evidence type="ECO:0000256" key="9">
    <source>
        <dbReference type="PROSITE-ProRule" id="PRU01049"/>
    </source>
</evidence>
<gene>
    <name evidence="8" type="primary">der</name>
    <name evidence="12" type="ORF">C0081_08445</name>
</gene>
<evidence type="ECO:0000256" key="3">
    <source>
        <dbReference type="ARBA" id="ARBA00022517"/>
    </source>
</evidence>
<dbReference type="FunFam" id="3.40.50.300:FF:000057">
    <property type="entry name" value="GTPase Der"/>
    <property type="match status" value="1"/>
</dbReference>
<evidence type="ECO:0000256" key="6">
    <source>
        <dbReference type="ARBA" id="ARBA00023134"/>
    </source>
</evidence>
<evidence type="ECO:0000256" key="10">
    <source>
        <dbReference type="RuleBase" id="RU004481"/>
    </source>
</evidence>
<dbReference type="EMBL" id="PKUQ01000016">
    <property type="protein sequence ID" value="PLW77362.1"/>
    <property type="molecule type" value="Genomic_DNA"/>
</dbReference>
<dbReference type="PANTHER" id="PTHR43834:SF6">
    <property type="entry name" value="GTPASE DER"/>
    <property type="match status" value="1"/>
</dbReference>
<dbReference type="Gene3D" id="3.40.50.300">
    <property type="entry name" value="P-loop containing nucleotide triphosphate hydrolases"/>
    <property type="match status" value="2"/>
</dbReference>
<comment type="subunit">
    <text evidence="8">Associates with the 50S ribosomal subunit.</text>
</comment>
<dbReference type="GO" id="GO:0042254">
    <property type="term" value="P:ribosome biogenesis"/>
    <property type="evidence" value="ECO:0007669"/>
    <property type="project" value="UniProtKB-KW"/>
</dbReference>
<dbReference type="PIRSF" id="PIRSF006485">
    <property type="entry name" value="GTP-binding_EngA"/>
    <property type="match status" value="1"/>
</dbReference>
<dbReference type="RefSeq" id="WP_101533380.1">
    <property type="nucleotide sequence ID" value="NZ_JBFHIU010000003.1"/>
</dbReference>
<dbReference type="SUPFAM" id="SSF52540">
    <property type="entry name" value="P-loop containing nucleoside triphosphate hydrolases"/>
    <property type="match status" value="2"/>
</dbReference>
<comment type="caution">
    <text evidence="12">The sequence shown here is derived from an EMBL/GenBank/DDBJ whole genome shotgun (WGS) entry which is preliminary data.</text>
</comment>
<evidence type="ECO:0000256" key="5">
    <source>
        <dbReference type="ARBA" id="ARBA00022741"/>
    </source>
</evidence>
<evidence type="ECO:0000256" key="8">
    <source>
        <dbReference type="HAMAP-Rule" id="MF_00195"/>
    </source>
</evidence>
<keyword evidence="13" id="KW-1185">Reference proteome</keyword>
<dbReference type="FunFam" id="3.30.300.20:FF:000004">
    <property type="entry name" value="GTPase Der"/>
    <property type="match status" value="1"/>
</dbReference>
<dbReference type="GO" id="GO:0005525">
    <property type="term" value="F:GTP binding"/>
    <property type="evidence" value="ECO:0007669"/>
    <property type="project" value="UniProtKB-UniRule"/>
</dbReference>
<dbReference type="Pfam" id="PF14714">
    <property type="entry name" value="KH_dom-like"/>
    <property type="match status" value="1"/>
</dbReference>
<dbReference type="InterPro" id="IPR032859">
    <property type="entry name" value="KH_dom-like"/>
</dbReference>
<dbReference type="NCBIfam" id="TIGR03594">
    <property type="entry name" value="GTPase_EngA"/>
    <property type="match status" value="1"/>
</dbReference>
<evidence type="ECO:0000256" key="4">
    <source>
        <dbReference type="ARBA" id="ARBA00022737"/>
    </source>
</evidence>
<dbReference type="InterPro" id="IPR006073">
    <property type="entry name" value="GTP-bd"/>
</dbReference>
<evidence type="ECO:0000256" key="2">
    <source>
        <dbReference type="ARBA" id="ARBA00020953"/>
    </source>
</evidence>
<dbReference type="InterPro" id="IPR015946">
    <property type="entry name" value="KH_dom-like_a/b"/>
</dbReference>
<evidence type="ECO:0000313" key="12">
    <source>
        <dbReference type="EMBL" id="PLW77362.1"/>
    </source>
</evidence>
<accession>A0A2N5XS70</accession>
<dbReference type="InterPro" id="IPR016484">
    <property type="entry name" value="GTPase_Der"/>
</dbReference>
<dbReference type="AlphaFoldDB" id="A0A2N5XS70"/>
<dbReference type="Gene3D" id="3.30.300.20">
    <property type="match status" value="1"/>
</dbReference>
<dbReference type="HAMAP" id="MF_00195">
    <property type="entry name" value="GTPase_Der"/>
    <property type="match status" value="1"/>
</dbReference>
<feature type="binding site" evidence="8">
    <location>
        <begin position="214"/>
        <end position="221"/>
    </location>
    <ligand>
        <name>GTP</name>
        <dbReference type="ChEBI" id="CHEBI:37565"/>
        <label>2</label>
    </ligand>
</feature>
<dbReference type="PANTHER" id="PTHR43834">
    <property type="entry name" value="GTPASE DER"/>
    <property type="match status" value="1"/>
</dbReference>
<feature type="domain" description="EngA-type G" evidence="11">
    <location>
        <begin position="208"/>
        <end position="383"/>
    </location>
</feature>
<comment type="similarity">
    <text evidence="1 8 9 10">Belongs to the TRAFAC class TrmE-Era-EngA-EngB-Septin-like GTPase superfamily. EngA (Der) GTPase family.</text>
</comment>
<evidence type="ECO:0000313" key="13">
    <source>
        <dbReference type="Proteomes" id="UP000234881"/>
    </source>
</evidence>
<dbReference type="InterPro" id="IPR005225">
    <property type="entry name" value="Small_GTP-bd"/>
</dbReference>
<dbReference type="PROSITE" id="PS51712">
    <property type="entry name" value="G_ENGA"/>
    <property type="match status" value="2"/>
</dbReference>
<evidence type="ECO:0000256" key="7">
    <source>
        <dbReference type="ARBA" id="ARBA00032345"/>
    </source>
</evidence>
<proteinExistence type="inferred from homology"/>
<feature type="binding site" evidence="8">
    <location>
        <begin position="56"/>
        <end position="60"/>
    </location>
    <ligand>
        <name>GTP</name>
        <dbReference type="ChEBI" id="CHEBI:37565"/>
        <label>1</label>
    </ligand>
</feature>
<dbReference type="CDD" id="cd01894">
    <property type="entry name" value="EngA1"/>
    <property type="match status" value="1"/>
</dbReference>
<feature type="binding site" evidence="8">
    <location>
        <begin position="9"/>
        <end position="16"/>
    </location>
    <ligand>
        <name>GTP</name>
        <dbReference type="ChEBI" id="CHEBI:37565"/>
        <label>1</label>
    </ligand>
</feature>
<keyword evidence="3 8" id="KW-0690">Ribosome biogenesis</keyword>
<reference evidence="12 13" key="1">
    <citation type="submission" date="2018-01" db="EMBL/GenBank/DDBJ databases">
        <title>The draft genome sequence of Cohaesibacter sp. H1304.</title>
        <authorList>
            <person name="Wang N.-N."/>
            <person name="Du Z.-J."/>
        </authorList>
    </citation>
    <scope>NUCLEOTIDE SEQUENCE [LARGE SCALE GENOMIC DNA]</scope>
    <source>
        <strain evidence="12 13">H1304</strain>
    </source>
</reference>
<dbReference type="InterPro" id="IPR031166">
    <property type="entry name" value="G_ENGA"/>
</dbReference>
<keyword evidence="6 8" id="KW-0342">GTP-binding</keyword>
<protein>
    <recommendedName>
        <fullName evidence="2 8">GTPase Der</fullName>
    </recommendedName>
    <alternativeName>
        <fullName evidence="7 8">GTP-binding protein EngA</fullName>
    </alternativeName>
</protein>
<dbReference type="Proteomes" id="UP000234881">
    <property type="component" value="Unassembled WGS sequence"/>
</dbReference>
<evidence type="ECO:0000259" key="11">
    <source>
        <dbReference type="PROSITE" id="PS51712"/>
    </source>
</evidence>
<feature type="binding site" evidence="8">
    <location>
        <begin position="326"/>
        <end position="329"/>
    </location>
    <ligand>
        <name>GTP</name>
        <dbReference type="ChEBI" id="CHEBI:37565"/>
        <label>2</label>
    </ligand>
</feature>
<keyword evidence="4 10" id="KW-0677">Repeat</keyword>
<feature type="binding site" evidence="8">
    <location>
        <begin position="261"/>
        <end position="265"/>
    </location>
    <ligand>
        <name>GTP</name>
        <dbReference type="ChEBI" id="CHEBI:37565"/>
        <label>2</label>
    </ligand>
</feature>
<dbReference type="Pfam" id="PF01926">
    <property type="entry name" value="MMR_HSR1"/>
    <property type="match status" value="2"/>
</dbReference>
<feature type="domain" description="EngA-type G" evidence="11">
    <location>
        <begin position="3"/>
        <end position="167"/>
    </location>
</feature>
<dbReference type="CDD" id="cd01895">
    <property type="entry name" value="EngA2"/>
    <property type="match status" value="1"/>
</dbReference>
<keyword evidence="5 8" id="KW-0547">Nucleotide-binding</keyword>
<comment type="function">
    <text evidence="8 10">GTPase that plays an essential role in the late steps of ribosome biogenesis.</text>
</comment>
<feature type="binding site" evidence="8">
    <location>
        <begin position="119"/>
        <end position="122"/>
    </location>
    <ligand>
        <name>GTP</name>
        <dbReference type="ChEBI" id="CHEBI:37565"/>
        <label>1</label>
    </ligand>
</feature>
<dbReference type="InterPro" id="IPR027417">
    <property type="entry name" value="P-loop_NTPase"/>
</dbReference>
<evidence type="ECO:0000256" key="1">
    <source>
        <dbReference type="ARBA" id="ARBA00008279"/>
    </source>
</evidence>